<dbReference type="InterPro" id="IPR047151">
    <property type="entry name" value="RNZ2-like"/>
</dbReference>
<comment type="similarity">
    <text evidence="3">Belongs to the RNase Z family.</text>
</comment>
<keyword evidence="14" id="KW-1185">Reference proteome</keyword>
<evidence type="ECO:0000256" key="4">
    <source>
        <dbReference type="ARBA" id="ARBA00012477"/>
    </source>
</evidence>
<accession>A0A0L0RYG4</accession>
<dbReference type="GO" id="GO:0042781">
    <property type="term" value="F:3'-tRNA processing endoribonuclease activity"/>
    <property type="evidence" value="ECO:0007669"/>
    <property type="project" value="UniProtKB-EC"/>
</dbReference>
<evidence type="ECO:0000256" key="1">
    <source>
        <dbReference type="ARBA" id="ARBA00000402"/>
    </source>
</evidence>
<keyword evidence="8" id="KW-0255">Endonuclease</keyword>
<feature type="compositionally biased region" description="Low complexity" evidence="11">
    <location>
        <begin position="155"/>
        <end position="180"/>
    </location>
</feature>
<dbReference type="STRING" id="578462.A0A0L0RYG4"/>
<evidence type="ECO:0000256" key="10">
    <source>
        <dbReference type="ARBA" id="ARBA00022833"/>
    </source>
</evidence>
<organism evidence="13 14">
    <name type="scientific">Allomyces macrogynus (strain ATCC 38327)</name>
    <name type="common">Allomyces javanicus var. macrogynus</name>
    <dbReference type="NCBI Taxonomy" id="578462"/>
    <lineage>
        <taxon>Eukaryota</taxon>
        <taxon>Fungi</taxon>
        <taxon>Fungi incertae sedis</taxon>
        <taxon>Blastocladiomycota</taxon>
        <taxon>Blastocladiomycetes</taxon>
        <taxon>Blastocladiales</taxon>
        <taxon>Blastocladiaceae</taxon>
        <taxon>Allomyces</taxon>
    </lineage>
</organism>
<comment type="catalytic activity">
    <reaction evidence="1">
        <text>Endonucleolytic cleavage of RNA, removing extra 3' nucleotides from tRNA precursor, generating 3' termini of tRNAs. A 3'-hydroxy group is left at the tRNA terminus and a 5'-phosphoryl group is left at the trailer molecule.</text>
        <dbReference type="EC" id="3.1.26.11"/>
    </reaction>
</comment>
<evidence type="ECO:0000259" key="12">
    <source>
        <dbReference type="Pfam" id="PF13691"/>
    </source>
</evidence>
<dbReference type="InterPro" id="IPR036866">
    <property type="entry name" value="RibonucZ/Hydroxyglut_hydro"/>
</dbReference>
<evidence type="ECO:0000256" key="2">
    <source>
        <dbReference type="ARBA" id="ARBA00001947"/>
    </source>
</evidence>
<evidence type="ECO:0000256" key="6">
    <source>
        <dbReference type="ARBA" id="ARBA00022722"/>
    </source>
</evidence>
<dbReference type="GO" id="GO:1990180">
    <property type="term" value="P:mitochondrial tRNA 3'-end processing"/>
    <property type="evidence" value="ECO:0007669"/>
    <property type="project" value="TreeGrafter"/>
</dbReference>
<dbReference type="PANTHER" id="PTHR12553:SF49">
    <property type="entry name" value="ZINC PHOSPHODIESTERASE ELAC PROTEIN 2"/>
    <property type="match status" value="1"/>
</dbReference>
<dbReference type="EC" id="3.1.26.11" evidence="4"/>
<evidence type="ECO:0000313" key="13">
    <source>
        <dbReference type="EMBL" id="KNE55427.1"/>
    </source>
</evidence>
<protein>
    <recommendedName>
        <fullName evidence="4">ribonuclease Z</fullName>
        <ecNumber evidence="4">3.1.26.11</ecNumber>
    </recommendedName>
</protein>
<name>A0A0L0RYG4_ALLM3</name>
<dbReference type="PANTHER" id="PTHR12553">
    <property type="entry name" value="ZINC PHOSPHODIESTERASE ELAC PROTEIN 2"/>
    <property type="match status" value="1"/>
</dbReference>
<keyword evidence="6" id="KW-0540">Nuclease</keyword>
<dbReference type="eggNOG" id="KOG2121">
    <property type="taxonomic scope" value="Eukaryota"/>
</dbReference>
<dbReference type="Gene3D" id="3.60.15.10">
    <property type="entry name" value="Ribonuclease Z/Hydroxyacylglutathione hydrolase-like"/>
    <property type="match status" value="1"/>
</dbReference>
<reference evidence="14" key="2">
    <citation type="submission" date="2009-11" db="EMBL/GenBank/DDBJ databases">
        <title>The Genome Sequence of Allomyces macrogynus strain ATCC 38327.</title>
        <authorList>
            <consortium name="The Broad Institute Genome Sequencing Platform"/>
            <person name="Russ C."/>
            <person name="Cuomo C."/>
            <person name="Shea T."/>
            <person name="Young S.K."/>
            <person name="Zeng Q."/>
            <person name="Koehrsen M."/>
            <person name="Haas B."/>
            <person name="Borodovsky M."/>
            <person name="Guigo R."/>
            <person name="Alvarado L."/>
            <person name="Berlin A."/>
            <person name="Borenstein D."/>
            <person name="Chen Z."/>
            <person name="Engels R."/>
            <person name="Freedman E."/>
            <person name="Gellesch M."/>
            <person name="Goldberg J."/>
            <person name="Griggs A."/>
            <person name="Gujja S."/>
            <person name="Heiman D."/>
            <person name="Hepburn T."/>
            <person name="Howarth C."/>
            <person name="Jen D."/>
            <person name="Larson L."/>
            <person name="Lewis B."/>
            <person name="Mehta T."/>
            <person name="Park D."/>
            <person name="Pearson M."/>
            <person name="Roberts A."/>
            <person name="Saif S."/>
            <person name="Shenoy N."/>
            <person name="Sisk P."/>
            <person name="Stolte C."/>
            <person name="Sykes S."/>
            <person name="Walk T."/>
            <person name="White J."/>
            <person name="Yandava C."/>
            <person name="Burger G."/>
            <person name="Gray M.W."/>
            <person name="Holland P.W.H."/>
            <person name="King N."/>
            <person name="Lang F.B.F."/>
            <person name="Roger A.J."/>
            <person name="Ruiz-Trillo I."/>
            <person name="Lander E."/>
            <person name="Nusbaum C."/>
        </authorList>
    </citation>
    <scope>NUCLEOTIDE SEQUENCE [LARGE SCALE GENOMIC DNA]</scope>
    <source>
        <strain evidence="14">ATCC 38327</strain>
    </source>
</reference>
<gene>
    <name evidence="13" type="ORF">AMAG_17780</name>
</gene>
<keyword evidence="5" id="KW-0819">tRNA processing</keyword>
<dbReference type="GO" id="GO:0005739">
    <property type="term" value="C:mitochondrion"/>
    <property type="evidence" value="ECO:0007669"/>
    <property type="project" value="TreeGrafter"/>
</dbReference>
<comment type="cofactor">
    <cofactor evidence="2">
        <name>Zn(2+)</name>
        <dbReference type="ChEBI" id="CHEBI:29105"/>
    </cofactor>
</comment>
<evidence type="ECO:0000256" key="5">
    <source>
        <dbReference type="ARBA" id="ARBA00022694"/>
    </source>
</evidence>
<feature type="domain" description="tRNase Z endonuclease" evidence="12">
    <location>
        <begin position="14"/>
        <end position="65"/>
    </location>
</feature>
<keyword evidence="7" id="KW-0479">Metal-binding</keyword>
<reference evidence="13 14" key="1">
    <citation type="submission" date="2009-11" db="EMBL/GenBank/DDBJ databases">
        <title>Annotation of Allomyces macrogynus ATCC 38327.</title>
        <authorList>
            <consortium name="The Broad Institute Genome Sequencing Platform"/>
            <person name="Russ C."/>
            <person name="Cuomo C."/>
            <person name="Burger G."/>
            <person name="Gray M.W."/>
            <person name="Holland P.W.H."/>
            <person name="King N."/>
            <person name="Lang F.B.F."/>
            <person name="Roger A.J."/>
            <person name="Ruiz-Trillo I."/>
            <person name="Young S.K."/>
            <person name="Zeng Q."/>
            <person name="Gargeya S."/>
            <person name="Fitzgerald M."/>
            <person name="Haas B."/>
            <person name="Abouelleil A."/>
            <person name="Alvarado L."/>
            <person name="Arachchi H.M."/>
            <person name="Berlin A."/>
            <person name="Chapman S.B."/>
            <person name="Gearin G."/>
            <person name="Goldberg J."/>
            <person name="Griggs A."/>
            <person name="Gujja S."/>
            <person name="Hansen M."/>
            <person name="Heiman D."/>
            <person name="Howarth C."/>
            <person name="Larimer J."/>
            <person name="Lui A."/>
            <person name="MacDonald P.J.P."/>
            <person name="McCowen C."/>
            <person name="Montmayeur A."/>
            <person name="Murphy C."/>
            <person name="Neiman D."/>
            <person name="Pearson M."/>
            <person name="Priest M."/>
            <person name="Roberts A."/>
            <person name="Saif S."/>
            <person name="Shea T."/>
            <person name="Sisk P."/>
            <person name="Stolte C."/>
            <person name="Sykes S."/>
            <person name="Wortman J."/>
            <person name="Nusbaum C."/>
            <person name="Birren B."/>
        </authorList>
    </citation>
    <scope>NUCLEOTIDE SEQUENCE [LARGE SCALE GENOMIC DNA]</scope>
    <source>
        <strain evidence="13 14">ATCC 38327</strain>
    </source>
</reference>
<evidence type="ECO:0000256" key="7">
    <source>
        <dbReference type="ARBA" id="ARBA00022723"/>
    </source>
</evidence>
<keyword evidence="9" id="KW-0378">Hydrolase</keyword>
<dbReference type="InterPro" id="IPR027794">
    <property type="entry name" value="tRNase_Z_dom"/>
</dbReference>
<dbReference type="EMBL" id="GG745329">
    <property type="protein sequence ID" value="KNE55427.1"/>
    <property type="molecule type" value="Genomic_DNA"/>
</dbReference>
<evidence type="ECO:0000256" key="11">
    <source>
        <dbReference type="SAM" id="MobiDB-lite"/>
    </source>
</evidence>
<dbReference type="OrthoDB" id="527344at2759"/>
<dbReference type="GO" id="GO:0046872">
    <property type="term" value="F:metal ion binding"/>
    <property type="evidence" value="ECO:0007669"/>
    <property type="project" value="UniProtKB-KW"/>
</dbReference>
<proteinExistence type="inferred from homology"/>
<feature type="compositionally biased region" description="Pro residues" evidence="11">
    <location>
        <begin position="181"/>
        <end position="193"/>
    </location>
</feature>
<feature type="region of interest" description="Disordered" evidence="11">
    <location>
        <begin position="155"/>
        <end position="194"/>
    </location>
</feature>
<evidence type="ECO:0000313" key="14">
    <source>
        <dbReference type="Proteomes" id="UP000054350"/>
    </source>
</evidence>
<dbReference type="Proteomes" id="UP000054350">
    <property type="component" value="Unassembled WGS sequence"/>
</dbReference>
<dbReference type="AlphaFoldDB" id="A0A0L0RYG4"/>
<evidence type="ECO:0000256" key="3">
    <source>
        <dbReference type="ARBA" id="ARBA00007823"/>
    </source>
</evidence>
<dbReference type="VEuPathDB" id="FungiDB:AMAG_17780"/>
<feature type="region of interest" description="Disordered" evidence="11">
    <location>
        <begin position="210"/>
        <end position="237"/>
    </location>
</feature>
<keyword evidence="10" id="KW-0862">Zinc</keyword>
<dbReference type="SUPFAM" id="SSF56281">
    <property type="entry name" value="Metallo-hydrolase/oxidoreductase"/>
    <property type="match status" value="1"/>
</dbReference>
<dbReference type="Pfam" id="PF13691">
    <property type="entry name" value="Lactamase_B_4"/>
    <property type="match status" value="1"/>
</dbReference>
<sequence>MKYSVQILGGGARDMAPSLLFKFDSQRYLFNCGEGTQRFCNEHKFRLPKLKNIFLTKLDWTNLGGIPGMLLTLNDVQELGPKGPINLHGPPNLTRFIASLRHFIYPRAMAFEVKELPGAQEAMPSTCLQDENLRIVPVLIFPTLAADVAAATAADGSAGTSSAPNGDSVSSSSSSSTTPSGAPPPRTGKPIPLPMGASIPVALVPRSARATVTKVPASRLPKRRRSPSPTTTSAHLPPQVRQCVEWLQGKWQGQLQGVQPIFGKQVEASVAYVCFGPEVRGKFDVKRAAELGLKPGRAFGKLQRGESVTMADGKVIHPHDVMGPTRPSQVFVVLDLPTEDYLRGALASDALFQRLGDSPALVFHMLGANLAETPTFQAFAQRFPASAKHFVFDPATLGHPVSFPSVAVSQTMLSTLVPTFFPGYVHTVHDEVQELPKGLTEAVPTAQFAMPLLEIGIEPRFELIKSDRAAVSAVAGANEMLSNDKKLRSLLSAKTAAAEAAAAESVKPEPDAADVIMAEVATESVKTEPGTTDAVMARADHRNRCCRHQRRREQQRQW</sequence>
<evidence type="ECO:0000256" key="8">
    <source>
        <dbReference type="ARBA" id="ARBA00022759"/>
    </source>
</evidence>
<evidence type="ECO:0000256" key="9">
    <source>
        <dbReference type="ARBA" id="ARBA00022801"/>
    </source>
</evidence>